<evidence type="ECO:0000256" key="2">
    <source>
        <dbReference type="ARBA" id="ARBA00022553"/>
    </source>
</evidence>
<dbReference type="SMART" id="SM00324">
    <property type="entry name" value="RhoGAP"/>
    <property type="match status" value="1"/>
</dbReference>
<dbReference type="InterPro" id="IPR000198">
    <property type="entry name" value="RhoGAP_dom"/>
</dbReference>
<dbReference type="STRING" id="1676925.ENSPKIP00000017821"/>
<evidence type="ECO:0000256" key="4">
    <source>
        <dbReference type="ARBA" id="ARBA00023288"/>
    </source>
</evidence>
<dbReference type="InterPro" id="IPR008936">
    <property type="entry name" value="Rho_GTPase_activation_prot"/>
</dbReference>
<evidence type="ECO:0000313" key="11">
    <source>
        <dbReference type="Proteomes" id="UP000261540"/>
    </source>
</evidence>
<sequence length="381" mass="42624">FPLRSGPAGGPGSRSQQLCVKLDPRGLLYVKLTLLEQWEPAPPRPSDLQPASVFGVELRHLVEKEGTALKVPLLIQKSVAEIEKRGLKVVGLYRLCGSAAVKKELRDAFERDSATVTLNEELYPDINVITGILKDYLRELPSPLITRTLYDVVLEAMSLRPPRGAPFRTHVDPQQPQSTVALLECLPEPEKATLTLLLDHLSLVASYSHSNRMTCQNLAVCFGPVLLAPRGRGYSHGEDITSAVDFKKHIEVLHYLLQLWPSECDAPRQRGPRLPLRLELPQEVVVSRRGRGRLESPPCNRYAGDWSICGGDFLTSAEADYDEVAGSDSEEDEEEERRRREQETEALDLDAPFTCRLSLKDFDTLISDLERELAKQINICL</sequence>
<feature type="domain" description="Rho-GAP" evidence="9">
    <location>
        <begin position="56"/>
        <end position="264"/>
    </location>
</feature>
<name>A0A3B3RJE7_9TELE</name>
<proteinExistence type="predicted"/>
<dbReference type="Proteomes" id="UP000261540">
    <property type="component" value="Unplaced"/>
</dbReference>
<evidence type="ECO:0000256" key="8">
    <source>
        <dbReference type="SAM" id="MobiDB-lite"/>
    </source>
</evidence>
<dbReference type="Pfam" id="PF25336">
    <property type="entry name" value="C2_SYDE"/>
    <property type="match status" value="1"/>
</dbReference>
<keyword evidence="11" id="KW-1185">Reference proteome</keyword>
<feature type="region of interest" description="Disordered" evidence="8">
    <location>
        <begin position="321"/>
        <end position="344"/>
    </location>
</feature>
<reference evidence="10" key="2">
    <citation type="submission" date="2025-09" db="UniProtKB">
        <authorList>
            <consortium name="Ensembl"/>
        </authorList>
    </citation>
    <scope>IDENTIFICATION</scope>
</reference>
<evidence type="ECO:0000256" key="3">
    <source>
        <dbReference type="ARBA" id="ARBA00023139"/>
    </source>
</evidence>
<evidence type="ECO:0000256" key="5">
    <source>
        <dbReference type="ARBA" id="ARBA00057607"/>
    </source>
</evidence>
<dbReference type="GO" id="GO:0007165">
    <property type="term" value="P:signal transduction"/>
    <property type="evidence" value="ECO:0007669"/>
    <property type="project" value="InterPro"/>
</dbReference>
<keyword evidence="2" id="KW-0597">Phosphoprotein</keyword>
<dbReference type="FunFam" id="1.10.555.10:FF:000051">
    <property type="entry name" value="Synapse defective Rho GTPase homolog 1"/>
    <property type="match status" value="1"/>
</dbReference>
<organism evidence="10 11">
    <name type="scientific">Paramormyrops kingsleyae</name>
    <dbReference type="NCBI Taxonomy" id="1676925"/>
    <lineage>
        <taxon>Eukaryota</taxon>
        <taxon>Metazoa</taxon>
        <taxon>Chordata</taxon>
        <taxon>Craniata</taxon>
        <taxon>Vertebrata</taxon>
        <taxon>Euteleostomi</taxon>
        <taxon>Actinopterygii</taxon>
        <taxon>Neopterygii</taxon>
        <taxon>Teleostei</taxon>
        <taxon>Osteoglossocephala</taxon>
        <taxon>Osteoglossomorpha</taxon>
        <taxon>Osteoglossiformes</taxon>
        <taxon>Mormyridae</taxon>
        <taxon>Paramormyrops</taxon>
    </lineage>
</organism>
<dbReference type="SUPFAM" id="SSF48350">
    <property type="entry name" value="GTPase activation domain, GAP"/>
    <property type="match status" value="1"/>
</dbReference>
<dbReference type="GO" id="GO:0097060">
    <property type="term" value="C:synaptic membrane"/>
    <property type="evidence" value="ECO:0007669"/>
    <property type="project" value="TreeGrafter"/>
</dbReference>
<dbReference type="GO" id="GO:0016477">
    <property type="term" value="P:cell migration"/>
    <property type="evidence" value="ECO:0007669"/>
    <property type="project" value="TreeGrafter"/>
</dbReference>
<keyword evidence="1" id="KW-0343">GTPase activation</keyword>
<dbReference type="PROSITE" id="PS50238">
    <property type="entry name" value="RHOGAP"/>
    <property type="match status" value="1"/>
</dbReference>
<keyword evidence="4" id="KW-0449">Lipoprotein</keyword>
<protein>
    <recommendedName>
        <fullName evidence="6">Rho GTPase-activating protein SYDE1</fullName>
    </recommendedName>
    <alternativeName>
        <fullName evidence="7">Synapse defective protein 1 homolog 1</fullName>
    </alternativeName>
</protein>
<evidence type="ECO:0000256" key="1">
    <source>
        <dbReference type="ARBA" id="ARBA00022468"/>
    </source>
</evidence>
<dbReference type="PANTHER" id="PTHR46150:SF2">
    <property type="entry name" value="RHO GTPASE-ACTIVATING PROTEIN SYDE1"/>
    <property type="match status" value="1"/>
</dbReference>
<dbReference type="Gene3D" id="1.10.555.10">
    <property type="entry name" value="Rho GTPase activation protein"/>
    <property type="match status" value="1"/>
</dbReference>
<dbReference type="Ensembl" id="ENSPKIT00000042340.1">
    <property type="protein sequence ID" value="ENSPKIP00000017821.1"/>
    <property type="gene ID" value="ENSPKIG00000003582.1"/>
</dbReference>
<dbReference type="GO" id="GO:0046578">
    <property type="term" value="P:regulation of Ras protein signal transduction"/>
    <property type="evidence" value="ECO:0007669"/>
    <property type="project" value="TreeGrafter"/>
</dbReference>
<evidence type="ECO:0000256" key="6">
    <source>
        <dbReference type="ARBA" id="ARBA00074687"/>
    </source>
</evidence>
<dbReference type="GeneTree" id="ENSGT01030000234635"/>
<dbReference type="PANTHER" id="PTHR46150">
    <property type="entry name" value="RHO GTPASE-ACTIVATING PROTEIN 100F"/>
    <property type="match status" value="1"/>
</dbReference>
<dbReference type="InterPro" id="IPR057459">
    <property type="entry name" value="SYDE1/2_C2"/>
</dbReference>
<evidence type="ECO:0000256" key="7">
    <source>
        <dbReference type="ARBA" id="ARBA00075368"/>
    </source>
</evidence>
<dbReference type="GO" id="GO:0005096">
    <property type="term" value="F:GTPase activator activity"/>
    <property type="evidence" value="ECO:0007669"/>
    <property type="project" value="UniProtKB-KW"/>
</dbReference>
<feature type="compositionally biased region" description="Acidic residues" evidence="8">
    <location>
        <begin position="321"/>
        <end position="335"/>
    </location>
</feature>
<dbReference type="Pfam" id="PF00620">
    <property type="entry name" value="RhoGAP"/>
    <property type="match status" value="1"/>
</dbReference>
<reference evidence="10" key="1">
    <citation type="submission" date="2025-08" db="UniProtKB">
        <authorList>
            <consortium name="Ensembl"/>
        </authorList>
    </citation>
    <scope>IDENTIFICATION</scope>
</reference>
<evidence type="ECO:0000313" key="10">
    <source>
        <dbReference type="Ensembl" id="ENSPKIP00000017821.1"/>
    </source>
</evidence>
<evidence type="ECO:0000259" key="9">
    <source>
        <dbReference type="PROSITE" id="PS50238"/>
    </source>
</evidence>
<dbReference type="InterPro" id="IPR052118">
    <property type="entry name" value="Rho-GAP_regulator"/>
</dbReference>
<comment type="function">
    <text evidence="5">GTPase activator for the Rho-type GTPases. As a GCM1 downstream effector, it is involved in placental development and positively regulates trophoblast cells migration. It regulates cytoskeletal remodeling by controlling the activity of Rho GTPases including RHOA, CDC42 and RAC1.</text>
</comment>
<accession>A0A3B3RJE7</accession>
<keyword evidence="3" id="KW-0564">Palmitate</keyword>
<dbReference type="AlphaFoldDB" id="A0A3B3RJE7"/>